<dbReference type="Proteomes" id="UP000287651">
    <property type="component" value="Unassembled WGS sequence"/>
</dbReference>
<proteinExistence type="predicted"/>
<evidence type="ECO:0000313" key="2">
    <source>
        <dbReference type="EMBL" id="RRT52009.1"/>
    </source>
</evidence>
<organism evidence="2 3">
    <name type="scientific">Ensete ventricosum</name>
    <name type="common">Abyssinian banana</name>
    <name type="synonym">Musa ensete</name>
    <dbReference type="NCBI Taxonomy" id="4639"/>
    <lineage>
        <taxon>Eukaryota</taxon>
        <taxon>Viridiplantae</taxon>
        <taxon>Streptophyta</taxon>
        <taxon>Embryophyta</taxon>
        <taxon>Tracheophyta</taxon>
        <taxon>Spermatophyta</taxon>
        <taxon>Magnoliopsida</taxon>
        <taxon>Liliopsida</taxon>
        <taxon>Zingiberales</taxon>
        <taxon>Musaceae</taxon>
        <taxon>Ensete</taxon>
    </lineage>
</organism>
<protein>
    <submittedName>
        <fullName evidence="2">Uncharacterized protein</fullName>
    </submittedName>
</protein>
<reference evidence="2 3" key="1">
    <citation type="journal article" date="2014" name="Agronomy (Basel)">
        <title>A Draft Genome Sequence for Ensete ventricosum, the Drought-Tolerant Tree Against Hunger.</title>
        <authorList>
            <person name="Harrison J."/>
            <person name="Moore K.A."/>
            <person name="Paszkiewicz K."/>
            <person name="Jones T."/>
            <person name="Grant M."/>
            <person name="Ambacheew D."/>
            <person name="Muzemil S."/>
            <person name="Studholme D.J."/>
        </authorList>
    </citation>
    <scope>NUCLEOTIDE SEQUENCE [LARGE SCALE GENOMIC DNA]</scope>
</reference>
<feature type="compositionally biased region" description="Basic residues" evidence="1">
    <location>
        <begin position="1"/>
        <end position="19"/>
    </location>
</feature>
<name>A0A426YJS1_ENSVE</name>
<dbReference type="AlphaFoldDB" id="A0A426YJS1"/>
<feature type="compositionally biased region" description="Polar residues" evidence="1">
    <location>
        <begin position="43"/>
        <end position="53"/>
    </location>
</feature>
<dbReference type="EMBL" id="AMZH03011913">
    <property type="protein sequence ID" value="RRT52009.1"/>
    <property type="molecule type" value="Genomic_DNA"/>
</dbReference>
<evidence type="ECO:0000313" key="3">
    <source>
        <dbReference type="Proteomes" id="UP000287651"/>
    </source>
</evidence>
<gene>
    <name evidence="2" type="ORF">B296_00050754</name>
</gene>
<evidence type="ECO:0000256" key="1">
    <source>
        <dbReference type="SAM" id="MobiDB-lite"/>
    </source>
</evidence>
<sequence length="166" mass="18789">MANRKPLKMRRSPTPKGHRSEHISFGILYTTPSPLKGGRRQTSDSPTLGSQKPSPRISITDHPTLSPLELSPPFVSRLETLALLAISSGAETLVRFRCRRRLRRDAPLLFHRRWTDPASAAVRERLQLRFDLSRALRGLRNSDLSNFLRCCCCARWVLHPAGDGIR</sequence>
<feature type="region of interest" description="Disordered" evidence="1">
    <location>
        <begin position="1"/>
        <end position="65"/>
    </location>
</feature>
<comment type="caution">
    <text evidence="2">The sequence shown here is derived from an EMBL/GenBank/DDBJ whole genome shotgun (WGS) entry which is preliminary data.</text>
</comment>
<accession>A0A426YJS1</accession>